<evidence type="ECO:0000313" key="3">
    <source>
        <dbReference type="EMBL" id="KAK0383865.1"/>
    </source>
</evidence>
<dbReference type="Gene3D" id="3.20.20.190">
    <property type="entry name" value="Phosphatidylinositol (PI) phosphodiesterase"/>
    <property type="match status" value="1"/>
</dbReference>
<dbReference type="InterPro" id="IPR051532">
    <property type="entry name" value="Ester_Hydrolysis_Enzymes"/>
</dbReference>
<dbReference type="InterPro" id="IPR013830">
    <property type="entry name" value="SGNH_hydro"/>
</dbReference>
<accession>A0AA39GAS4</accession>
<dbReference type="Pfam" id="PF26146">
    <property type="entry name" value="PI-PLC_X"/>
    <property type="match status" value="1"/>
</dbReference>
<dbReference type="InterPro" id="IPR017946">
    <property type="entry name" value="PLC-like_Pdiesterase_TIM-brl"/>
</dbReference>
<dbReference type="PANTHER" id="PTHR30383:SF5">
    <property type="entry name" value="SGNH HYDROLASE-TYPE ESTERASE DOMAIN-CONTAINING PROTEIN"/>
    <property type="match status" value="1"/>
</dbReference>
<reference evidence="3" key="1">
    <citation type="submission" date="2022-10" db="EMBL/GenBank/DDBJ databases">
        <title>Determination and structural analysis of whole genome sequence of Sarocladium strictum F4-1.</title>
        <authorList>
            <person name="Hu L."/>
            <person name="Jiang Y."/>
        </authorList>
    </citation>
    <scope>NUCLEOTIDE SEQUENCE</scope>
    <source>
        <strain evidence="3">F4-1</strain>
    </source>
</reference>
<dbReference type="AlphaFoldDB" id="A0AA39GAS4"/>
<dbReference type="SUPFAM" id="SSF51695">
    <property type="entry name" value="PLC-like phosphodiesterases"/>
    <property type="match status" value="1"/>
</dbReference>
<dbReference type="GO" id="GO:0006629">
    <property type="term" value="P:lipid metabolic process"/>
    <property type="evidence" value="ECO:0007669"/>
    <property type="project" value="InterPro"/>
</dbReference>
<dbReference type="GO" id="GO:0004622">
    <property type="term" value="F:phosphatidylcholine lysophospholipase activity"/>
    <property type="evidence" value="ECO:0007669"/>
    <property type="project" value="TreeGrafter"/>
</dbReference>
<feature type="domain" description="SGNH hydrolase-type esterase" evidence="2">
    <location>
        <begin position="377"/>
        <end position="551"/>
    </location>
</feature>
<dbReference type="EMBL" id="JAPDFR010000008">
    <property type="protein sequence ID" value="KAK0383865.1"/>
    <property type="molecule type" value="Genomic_DNA"/>
</dbReference>
<dbReference type="SUPFAM" id="SSF52266">
    <property type="entry name" value="SGNH hydrolase"/>
    <property type="match status" value="1"/>
</dbReference>
<gene>
    <name evidence="3" type="ORF">NLU13_7957</name>
</gene>
<evidence type="ECO:0000256" key="1">
    <source>
        <dbReference type="SAM" id="MobiDB-lite"/>
    </source>
</evidence>
<protein>
    <recommendedName>
        <fullName evidence="2">SGNH hydrolase-type esterase domain-containing protein</fullName>
    </recommendedName>
</protein>
<feature type="region of interest" description="Disordered" evidence="1">
    <location>
        <begin position="589"/>
        <end position="644"/>
    </location>
</feature>
<dbReference type="Proteomes" id="UP001175261">
    <property type="component" value="Unassembled WGS sequence"/>
</dbReference>
<dbReference type="PANTHER" id="PTHR30383">
    <property type="entry name" value="THIOESTERASE 1/PROTEASE 1/LYSOPHOSPHOLIPASE L1"/>
    <property type="match status" value="1"/>
</dbReference>
<evidence type="ECO:0000313" key="4">
    <source>
        <dbReference type="Proteomes" id="UP001175261"/>
    </source>
</evidence>
<sequence length="663" mass="72988">MLGLTALVIAKDGPCNGFSELCGRRYSNITFAASHNAAFVGKLPQHNQYEYPEAGMAMGIRYFTTQVHIEDGEIRQCHSDCALLNVGLFSEIVVSITSWLKDHPREVVTLLVTNGDDNILIEEFAPIFEAAGAVELAFVPGRRLAMANWPTLGDLIKANHRLIVFMDYNADPSKVPYILPQFDYYVETPFSPTKDNFFNCDIDRPEGGSSDNRMVFANHNLNLDILGLLLPAREAASETNSISNIKQQTDMCVADHGRNPSVVMGRRLLSDAPWSELNALERVDVRLHVSMEEVDQIKSLDLSGALAAYTTKPNMSECAHINLVRLLRIRADKLLRTGINSNLLMGRLLQVAIAAYLTISTASASASSLPALRIQPLGDSVTKGSLSSHNNGYRGYLRDMLKEQSDNAIDMIGSLRNGAMDDNDHEGHSGHFLAEINEFYKLSVRARPNVVLLHAGTNNMDKEIDLEESPDLIEAIIDGVHDEAPDAAILVMPVIWANDTRMQNNTDHFNKALEGIIQRKRGDDTHILSVPTNLTVADLADVKHPNDRGYKKMAEAWLAAIREAHGNGWLEDPVSVDAKKLVHMGLGTHSAEADDAPDSPPPGRTEDEEDDGNDNDSGQSDDRDDQNNGENNRDSSASRTSARMRMSNIVSCLLAALVWEAMQ</sequence>
<evidence type="ECO:0000259" key="2">
    <source>
        <dbReference type="Pfam" id="PF13472"/>
    </source>
</evidence>
<dbReference type="Pfam" id="PF13472">
    <property type="entry name" value="Lipase_GDSL_2"/>
    <property type="match status" value="1"/>
</dbReference>
<dbReference type="InterPro" id="IPR036514">
    <property type="entry name" value="SGNH_hydro_sf"/>
</dbReference>
<name>A0AA39GAS4_SARSR</name>
<feature type="compositionally biased region" description="Low complexity" evidence="1">
    <location>
        <begin position="634"/>
        <end position="644"/>
    </location>
</feature>
<comment type="caution">
    <text evidence="3">The sequence shown here is derived from an EMBL/GenBank/DDBJ whole genome shotgun (WGS) entry which is preliminary data.</text>
</comment>
<dbReference type="GO" id="GO:0008081">
    <property type="term" value="F:phosphoric diester hydrolase activity"/>
    <property type="evidence" value="ECO:0007669"/>
    <property type="project" value="InterPro"/>
</dbReference>
<dbReference type="CDD" id="cd01833">
    <property type="entry name" value="XynB_like"/>
    <property type="match status" value="1"/>
</dbReference>
<proteinExistence type="predicted"/>
<organism evidence="3 4">
    <name type="scientific">Sarocladium strictum</name>
    <name type="common">Black bundle disease fungus</name>
    <name type="synonym">Acremonium strictum</name>
    <dbReference type="NCBI Taxonomy" id="5046"/>
    <lineage>
        <taxon>Eukaryota</taxon>
        <taxon>Fungi</taxon>
        <taxon>Dikarya</taxon>
        <taxon>Ascomycota</taxon>
        <taxon>Pezizomycotina</taxon>
        <taxon>Sordariomycetes</taxon>
        <taxon>Hypocreomycetidae</taxon>
        <taxon>Hypocreales</taxon>
        <taxon>Sarocladiaceae</taxon>
        <taxon>Sarocladium</taxon>
    </lineage>
</organism>
<keyword evidence="4" id="KW-1185">Reference proteome</keyword>
<dbReference type="Gene3D" id="3.40.50.1110">
    <property type="entry name" value="SGNH hydrolase"/>
    <property type="match status" value="1"/>
</dbReference>